<dbReference type="OrthoDB" id="7913384at2759"/>
<proteinExistence type="predicted"/>
<name>A0A087U7K6_STEMI</name>
<evidence type="ECO:0000313" key="1">
    <source>
        <dbReference type="EMBL" id="KFM73345.1"/>
    </source>
</evidence>
<organism evidence="1 2">
    <name type="scientific">Stegodyphus mimosarum</name>
    <name type="common">African social velvet spider</name>
    <dbReference type="NCBI Taxonomy" id="407821"/>
    <lineage>
        <taxon>Eukaryota</taxon>
        <taxon>Metazoa</taxon>
        <taxon>Ecdysozoa</taxon>
        <taxon>Arthropoda</taxon>
        <taxon>Chelicerata</taxon>
        <taxon>Arachnida</taxon>
        <taxon>Araneae</taxon>
        <taxon>Araneomorphae</taxon>
        <taxon>Entelegynae</taxon>
        <taxon>Eresoidea</taxon>
        <taxon>Eresidae</taxon>
        <taxon>Stegodyphus</taxon>
    </lineage>
</organism>
<keyword evidence="2" id="KW-1185">Reference proteome</keyword>
<protein>
    <recommendedName>
        <fullName evidence="3">DUF4817 domain-containing protein</fullName>
    </recommendedName>
</protein>
<dbReference type="AlphaFoldDB" id="A0A087U7K6"/>
<sequence>MAKLLKNFMCNTLCAMSPSLVERALLVKFLYLNQCNASAALRAFRTHKKMRKGNGPASVNGPKAMVATFEKTGSLKVQSGRGRKPVPQDIIEAVATAIVDRAPDNIAATSNARGVARNMDKPYSTVWKILRKIINFYPYKISRVQELLYPDHDKRLTSALSFHARMEVDAA</sequence>
<evidence type="ECO:0008006" key="3">
    <source>
        <dbReference type="Google" id="ProtNLM"/>
    </source>
</evidence>
<reference evidence="1 2" key="1">
    <citation type="submission" date="2013-11" db="EMBL/GenBank/DDBJ databases">
        <title>Genome sequencing of Stegodyphus mimosarum.</title>
        <authorList>
            <person name="Bechsgaard J."/>
        </authorList>
    </citation>
    <scope>NUCLEOTIDE SEQUENCE [LARGE SCALE GENOMIC DNA]</scope>
</reference>
<gene>
    <name evidence="1" type="ORF">X975_03228</name>
</gene>
<dbReference type="OMA" id="SFHARME"/>
<accession>A0A087U7K6</accession>
<feature type="non-terminal residue" evidence="1">
    <location>
        <position position="171"/>
    </location>
</feature>
<dbReference type="Proteomes" id="UP000054359">
    <property type="component" value="Unassembled WGS sequence"/>
</dbReference>
<dbReference type="EMBL" id="KK118583">
    <property type="protein sequence ID" value="KFM73345.1"/>
    <property type="molecule type" value="Genomic_DNA"/>
</dbReference>
<dbReference type="STRING" id="407821.A0A087U7K6"/>
<evidence type="ECO:0000313" key="2">
    <source>
        <dbReference type="Proteomes" id="UP000054359"/>
    </source>
</evidence>